<evidence type="ECO:0000256" key="1">
    <source>
        <dbReference type="SAM" id="MobiDB-lite"/>
    </source>
</evidence>
<name>A0A6P8Z5X9_THRPL</name>
<protein>
    <submittedName>
        <fullName evidence="3">Uncharacterized protein LOC117647742</fullName>
    </submittedName>
</protein>
<feature type="region of interest" description="Disordered" evidence="1">
    <location>
        <begin position="1"/>
        <end position="62"/>
    </location>
</feature>
<dbReference type="RefSeq" id="XP_034245530.1">
    <property type="nucleotide sequence ID" value="XM_034389639.1"/>
</dbReference>
<dbReference type="GeneID" id="117647742"/>
<dbReference type="InParanoid" id="A0A6P8Z5X9"/>
<gene>
    <name evidence="3" type="primary">LOC117647742</name>
</gene>
<feature type="region of interest" description="Disordered" evidence="1">
    <location>
        <begin position="272"/>
        <end position="378"/>
    </location>
</feature>
<dbReference type="AlphaFoldDB" id="A0A6P8Z5X9"/>
<keyword evidence="2" id="KW-1185">Reference proteome</keyword>
<accession>A0A6P8Z5X9</accession>
<sequence length="559" mass="60544">MASDEEEEVPNRGFRGRIRRGGGIGRKRKGSWKQDSRSASASSNKSASSEADASMNPSLNATKCSRPLGEAHLICSASEEDFSTTASEFQVDSSDEDVDLVELNVPKKKRRRTFLSRERKRPPRTIGFINIEDRMTSESEIESESNDEPNQANTQSTEKIIESNDEPNQANTESKEKITEPSVFEGVDWSDFDIGMSPDVSTPSLPITAPTESDSNILSESETSQCETSAKQTKETQASETIDAEIQNDPPVDSRIFSGSSASGLLVTALAESDSHFSSQSETTLCETSAKQIKDTKASETTDAGIQNEPPVDPKIFPGSSPSGLVTSLAESDSHFSSQSETTLCETSAKQIKDTKASETTDAGIQNEPPVDPKIFPGRFPSGLVTSLAESDSNVSRQCETTLCETSAKQIKDTKASETTDAGIQNEPPVDPKIFPGSSPSGLVTSLAESDSNVSRQCETTLSKENTNQTKETETSEPDAGVQKKPSALEPDIFVLTLVDNLKLLLPKGWQTEILENNVLRLMKLNTTKMLLSKTAFTTTTPMGLLACLCRVCLFQEKM</sequence>
<organism evidence="3">
    <name type="scientific">Thrips palmi</name>
    <name type="common">Melon thrips</name>
    <dbReference type="NCBI Taxonomy" id="161013"/>
    <lineage>
        <taxon>Eukaryota</taxon>
        <taxon>Metazoa</taxon>
        <taxon>Ecdysozoa</taxon>
        <taxon>Arthropoda</taxon>
        <taxon>Hexapoda</taxon>
        <taxon>Insecta</taxon>
        <taxon>Pterygota</taxon>
        <taxon>Neoptera</taxon>
        <taxon>Paraneoptera</taxon>
        <taxon>Thysanoptera</taxon>
        <taxon>Terebrantia</taxon>
        <taxon>Thripoidea</taxon>
        <taxon>Thripidae</taxon>
        <taxon>Thrips</taxon>
    </lineage>
</organism>
<proteinExistence type="predicted"/>
<feature type="compositionally biased region" description="Basic residues" evidence="1">
    <location>
        <begin position="14"/>
        <end position="31"/>
    </location>
</feature>
<feature type="compositionally biased region" description="Polar residues" evidence="1">
    <location>
        <begin position="276"/>
        <end position="291"/>
    </location>
</feature>
<feature type="region of interest" description="Disordered" evidence="1">
    <location>
        <begin position="407"/>
        <end position="485"/>
    </location>
</feature>
<dbReference type="Proteomes" id="UP000515158">
    <property type="component" value="Unplaced"/>
</dbReference>
<feature type="compositionally biased region" description="Polar residues" evidence="1">
    <location>
        <begin position="199"/>
        <end position="240"/>
    </location>
</feature>
<feature type="compositionally biased region" description="Polar residues" evidence="1">
    <location>
        <begin position="320"/>
        <end position="350"/>
    </location>
</feature>
<feature type="compositionally biased region" description="Polar residues" evidence="1">
    <location>
        <begin position="438"/>
        <end position="461"/>
    </location>
</feature>
<feature type="compositionally biased region" description="Polar residues" evidence="1">
    <location>
        <begin position="148"/>
        <end position="158"/>
    </location>
</feature>
<feature type="region of interest" description="Disordered" evidence="1">
    <location>
        <begin position="125"/>
        <end position="259"/>
    </location>
</feature>
<evidence type="ECO:0000313" key="3">
    <source>
        <dbReference type="RefSeq" id="XP_034245530.1"/>
    </source>
</evidence>
<feature type="compositionally biased region" description="Low complexity" evidence="1">
    <location>
        <begin position="37"/>
        <end position="54"/>
    </location>
</feature>
<evidence type="ECO:0000313" key="2">
    <source>
        <dbReference type="Proteomes" id="UP000515158"/>
    </source>
</evidence>
<reference evidence="3" key="1">
    <citation type="submission" date="2025-08" db="UniProtKB">
        <authorList>
            <consortium name="RefSeq"/>
        </authorList>
    </citation>
    <scope>IDENTIFICATION</scope>
    <source>
        <tissue evidence="3">Total insect</tissue>
    </source>
</reference>
<dbReference type="KEGG" id="tpal:117647742"/>